<dbReference type="Proteomes" id="UP000700706">
    <property type="component" value="Unassembled WGS sequence"/>
</dbReference>
<evidence type="ECO:0000256" key="1">
    <source>
        <dbReference type="SAM" id="MobiDB-lite"/>
    </source>
</evidence>
<reference evidence="2" key="1">
    <citation type="submission" date="2020-06" db="EMBL/GenBank/DDBJ databases">
        <title>Stable isotope informed genome-resolved metagenomics uncovers potential trophic interactions in rhizosphere soil.</title>
        <authorList>
            <person name="Starr E.P."/>
            <person name="Shi S."/>
            <person name="Blazewicz S.J."/>
            <person name="Koch B.J."/>
            <person name="Probst A.J."/>
            <person name="Hungate B.A."/>
            <person name="Pett-Ridge J."/>
            <person name="Firestone M.K."/>
            <person name="Banfield J.F."/>
        </authorList>
    </citation>
    <scope>NUCLEOTIDE SEQUENCE</scope>
    <source>
        <strain evidence="2">YM_69_17</strain>
    </source>
</reference>
<name>A0A952FLJ1_9PROT</name>
<protein>
    <submittedName>
        <fullName evidence="2">Uncharacterized protein</fullName>
    </submittedName>
</protein>
<feature type="region of interest" description="Disordered" evidence="1">
    <location>
        <begin position="60"/>
        <end position="81"/>
    </location>
</feature>
<proteinExistence type="predicted"/>
<evidence type="ECO:0000313" key="3">
    <source>
        <dbReference type="Proteomes" id="UP000700706"/>
    </source>
</evidence>
<sequence>MTDNRYAVGSTVYIWRRPSLTAAVAGAFTVVAHYPSESSGRLYRIRAVLGMEERMVPEADLSNVPRSSDAVERTPRTRRSA</sequence>
<dbReference type="AlphaFoldDB" id="A0A952FLJ1"/>
<organism evidence="2 3">
    <name type="scientific">Inquilinus limosus</name>
    <dbReference type="NCBI Taxonomy" id="171674"/>
    <lineage>
        <taxon>Bacteria</taxon>
        <taxon>Pseudomonadati</taxon>
        <taxon>Pseudomonadota</taxon>
        <taxon>Alphaproteobacteria</taxon>
        <taxon>Rhodospirillales</taxon>
        <taxon>Rhodospirillaceae</taxon>
        <taxon>Inquilinus</taxon>
    </lineage>
</organism>
<gene>
    <name evidence="2" type="ORF">JF625_05020</name>
</gene>
<dbReference type="EMBL" id="JAEKLZ010000111">
    <property type="protein sequence ID" value="MBW8724504.1"/>
    <property type="molecule type" value="Genomic_DNA"/>
</dbReference>
<evidence type="ECO:0000313" key="2">
    <source>
        <dbReference type="EMBL" id="MBW8724504.1"/>
    </source>
</evidence>
<accession>A0A952FLJ1</accession>
<comment type="caution">
    <text evidence="2">The sequence shown here is derived from an EMBL/GenBank/DDBJ whole genome shotgun (WGS) entry which is preliminary data.</text>
</comment>